<dbReference type="EMBL" id="KV442046">
    <property type="protein sequence ID" value="OAQ28734.1"/>
    <property type="molecule type" value="Genomic_DNA"/>
</dbReference>
<sequence length="499" mass="56472">MSWAQLQSRWPDKTLGSILEQCPSLEAFRYSTLIDEEAASLITWLGRIQESTFDRLRFHHLANLKVLELACPSHLITDMVHSVFNAFGHSLEVFIMGSVWRRDDNITMSRSNTTVLQPRVDGLPHLKKLKIGCKYPLELDPCALSHCPVLDILMIGDGGRSYPASGPLTPEYGRRQEAWNMPLLRVLDLAGAFARKFRPQSLTTMTRLEQLDLKGTLPSTPWHPDVVAPEQVPPYVKDEHLPPYAADWTWDWHLPNLKVLNLKGEFAMALDFRFLRFVPALEDMDLQIGAEHPRLLSIESLLPPAEEKIANNSKSDTTTTTATTMAATAAPHLHKVRFLGPWITLDEDAFHRFAIEAIPRLVHLTILDNQRGLTKPGLVRLGLKHPYLRLIVDRSSFTLNDATHLASNLEMEMQRSPAGGDGSDGEEEEGGEGEGEEEEATTPIVDRRRWWHHRFDYPSLPSKAESAAGSRYGHHDRDSFCVFIFDRIAYRFIPRSALL</sequence>
<evidence type="ECO:0000313" key="2">
    <source>
        <dbReference type="EMBL" id="OAQ28734.1"/>
    </source>
</evidence>
<evidence type="ECO:0000256" key="1">
    <source>
        <dbReference type="SAM" id="MobiDB-lite"/>
    </source>
</evidence>
<dbReference type="SUPFAM" id="SSF52047">
    <property type="entry name" value="RNI-like"/>
    <property type="match status" value="1"/>
</dbReference>
<feature type="region of interest" description="Disordered" evidence="1">
    <location>
        <begin position="409"/>
        <end position="443"/>
    </location>
</feature>
<evidence type="ECO:0008006" key="4">
    <source>
        <dbReference type="Google" id="ProtNLM"/>
    </source>
</evidence>
<dbReference type="Gene3D" id="3.80.10.10">
    <property type="entry name" value="Ribonuclease Inhibitor"/>
    <property type="match status" value="1"/>
</dbReference>
<name>A0A197JWS6_9FUNG</name>
<feature type="compositionally biased region" description="Acidic residues" evidence="1">
    <location>
        <begin position="423"/>
        <end position="440"/>
    </location>
</feature>
<dbReference type="AlphaFoldDB" id="A0A197JWS6"/>
<reference evidence="2 3" key="1">
    <citation type="submission" date="2016-05" db="EMBL/GenBank/DDBJ databases">
        <title>Genome sequencing reveals origins of a unique bacterial endosymbiosis in the earliest lineages of terrestrial Fungi.</title>
        <authorList>
            <consortium name="DOE Joint Genome Institute"/>
            <person name="Uehling J."/>
            <person name="Gryganskyi A."/>
            <person name="Hameed K."/>
            <person name="Tschaplinski T."/>
            <person name="Misztal P."/>
            <person name="Wu S."/>
            <person name="Desiro A."/>
            <person name="Vande Pol N."/>
            <person name="Du Z.-Y."/>
            <person name="Zienkiewicz A."/>
            <person name="Zienkiewicz K."/>
            <person name="Morin E."/>
            <person name="Tisserant E."/>
            <person name="Splivallo R."/>
            <person name="Hainaut M."/>
            <person name="Henrissat B."/>
            <person name="Ohm R."/>
            <person name="Kuo A."/>
            <person name="Yan J."/>
            <person name="Lipzen A."/>
            <person name="Nolan M."/>
            <person name="Labutti K."/>
            <person name="Barry K."/>
            <person name="Goldstein A."/>
            <person name="Labbe J."/>
            <person name="Schadt C."/>
            <person name="Tuskan G."/>
            <person name="Grigoriev I."/>
            <person name="Martin F."/>
            <person name="Vilgalys R."/>
            <person name="Bonito G."/>
        </authorList>
    </citation>
    <scope>NUCLEOTIDE SEQUENCE [LARGE SCALE GENOMIC DNA]</scope>
    <source>
        <strain evidence="2 3">AG-77</strain>
    </source>
</reference>
<dbReference type="InterPro" id="IPR032675">
    <property type="entry name" value="LRR_dom_sf"/>
</dbReference>
<evidence type="ECO:0000313" key="3">
    <source>
        <dbReference type="Proteomes" id="UP000078512"/>
    </source>
</evidence>
<accession>A0A197JWS6</accession>
<dbReference type="Proteomes" id="UP000078512">
    <property type="component" value="Unassembled WGS sequence"/>
</dbReference>
<gene>
    <name evidence="2" type="ORF">K457DRAFT_138489</name>
</gene>
<organism evidence="2 3">
    <name type="scientific">Linnemannia elongata AG-77</name>
    <dbReference type="NCBI Taxonomy" id="1314771"/>
    <lineage>
        <taxon>Eukaryota</taxon>
        <taxon>Fungi</taxon>
        <taxon>Fungi incertae sedis</taxon>
        <taxon>Mucoromycota</taxon>
        <taxon>Mortierellomycotina</taxon>
        <taxon>Mortierellomycetes</taxon>
        <taxon>Mortierellales</taxon>
        <taxon>Mortierellaceae</taxon>
        <taxon>Linnemannia</taxon>
    </lineage>
</organism>
<proteinExistence type="predicted"/>
<dbReference type="OrthoDB" id="2423977at2759"/>
<keyword evidence="3" id="KW-1185">Reference proteome</keyword>
<protein>
    <recommendedName>
        <fullName evidence="4">F-box domain-containing protein</fullName>
    </recommendedName>
</protein>